<evidence type="ECO:0000256" key="9">
    <source>
        <dbReference type="ARBA" id="ARBA00022840"/>
    </source>
</evidence>
<dbReference type="InterPro" id="IPR020560">
    <property type="entry name" value="PRibGlycinamide_synth_C-dom"/>
</dbReference>
<dbReference type="Pfam" id="PF02844">
    <property type="entry name" value="GARS_N"/>
    <property type="match status" value="1"/>
</dbReference>
<dbReference type="Pfam" id="PF02843">
    <property type="entry name" value="GARS_C"/>
    <property type="match status" value="1"/>
</dbReference>
<keyword evidence="7 15" id="KW-0547">Nucleotide-binding</keyword>
<name>A0A1M6RSM3_9FIRM</name>
<dbReference type="GO" id="GO:0004637">
    <property type="term" value="F:phosphoribosylamine-glycine ligase activity"/>
    <property type="evidence" value="ECO:0007669"/>
    <property type="project" value="UniProtKB-UniRule"/>
</dbReference>
<dbReference type="GO" id="GO:0005524">
    <property type="term" value="F:ATP binding"/>
    <property type="evidence" value="ECO:0007669"/>
    <property type="project" value="UniProtKB-UniRule"/>
</dbReference>
<dbReference type="InterPro" id="IPR011054">
    <property type="entry name" value="Rudment_hybrid_motif"/>
</dbReference>
<dbReference type="PROSITE" id="PS00184">
    <property type="entry name" value="GARS"/>
    <property type="match status" value="1"/>
</dbReference>
<dbReference type="PANTHER" id="PTHR43472:SF1">
    <property type="entry name" value="PHOSPHORIBOSYLAMINE--GLYCINE LIGASE, CHLOROPLASTIC"/>
    <property type="match status" value="1"/>
</dbReference>
<reference evidence="17 18" key="1">
    <citation type="submission" date="2016-11" db="EMBL/GenBank/DDBJ databases">
        <authorList>
            <person name="Jaros S."/>
            <person name="Januszkiewicz K."/>
            <person name="Wedrychowicz H."/>
        </authorList>
    </citation>
    <scope>NUCLEOTIDE SEQUENCE [LARGE SCALE GENOMIC DNA]</scope>
    <source>
        <strain evidence="17 18">DSM 14501</strain>
    </source>
</reference>
<evidence type="ECO:0000256" key="15">
    <source>
        <dbReference type="PROSITE-ProRule" id="PRU00409"/>
    </source>
</evidence>
<dbReference type="AlphaFoldDB" id="A0A1M6RSM3"/>
<dbReference type="SMART" id="SM01210">
    <property type="entry name" value="GARS_C"/>
    <property type="match status" value="1"/>
</dbReference>
<dbReference type="EC" id="6.3.4.13" evidence="4 14"/>
<dbReference type="InterPro" id="IPR000115">
    <property type="entry name" value="PRibGlycinamide_synth"/>
</dbReference>
<comment type="similarity">
    <text evidence="11 14">Belongs to the GARS family.</text>
</comment>
<keyword evidence="9 15" id="KW-0067">ATP-binding</keyword>
<protein>
    <recommendedName>
        <fullName evidence="4 14">Phosphoribosylamine--glycine ligase</fullName>
        <ecNumber evidence="4 14">6.3.4.13</ecNumber>
    </recommendedName>
    <alternativeName>
        <fullName evidence="14">GARS</fullName>
    </alternativeName>
    <alternativeName>
        <fullName evidence="12 14">Glycinamide ribonucleotide synthetase</fullName>
    </alternativeName>
    <alternativeName>
        <fullName evidence="13 14">Phosphoribosylglycinamide synthetase</fullName>
    </alternativeName>
</protein>
<dbReference type="Gene3D" id="3.30.470.20">
    <property type="entry name" value="ATP-grasp fold, B domain"/>
    <property type="match status" value="1"/>
</dbReference>
<dbReference type="InterPro" id="IPR020559">
    <property type="entry name" value="PRibGlycinamide_synth_CS"/>
</dbReference>
<comment type="catalytic activity">
    <reaction evidence="14">
        <text>5-phospho-beta-D-ribosylamine + glycine + ATP = N(1)-(5-phospho-beta-D-ribosyl)glycinamide + ADP + phosphate + H(+)</text>
        <dbReference type="Rhea" id="RHEA:17453"/>
        <dbReference type="ChEBI" id="CHEBI:15378"/>
        <dbReference type="ChEBI" id="CHEBI:30616"/>
        <dbReference type="ChEBI" id="CHEBI:43474"/>
        <dbReference type="ChEBI" id="CHEBI:57305"/>
        <dbReference type="ChEBI" id="CHEBI:58681"/>
        <dbReference type="ChEBI" id="CHEBI:143788"/>
        <dbReference type="ChEBI" id="CHEBI:456216"/>
        <dbReference type="EC" id="6.3.4.13"/>
    </reaction>
</comment>
<dbReference type="SMART" id="SM01209">
    <property type="entry name" value="GARS_A"/>
    <property type="match status" value="1"/>
</dbReference>
<evidence type="ECO:0000256" key="14">
    <source>
        <dbReference type="HAMAP-Rule" id="MF_00138"/>
    </source>
</evidence>
<keyword evidence="8 14" id="KW-0658">Purine biosynthesis</keyword>
<dbReference type="EMBL" id="FRAJ01000015">
    <property type="protein sequence ID" value="SHK35449.1"/>
    <property type="molecule type" value="Genomic_DNA"/>
</dbReference>
<evidence type="ECO:0000313" key="17">
    <source>
        <dbReference type="EMBL" id="SHK35449.1"/>
    </source>
</evidence>
<evidence type="ECO:0000256" key="5">
    <source>
        <dbReference type="ARBA" id="ARBA00022598"/>
    </source>
</evidence>
<keyword evidence="5 14" id="KW-0436">Ligase</keyword>
<accession>A0A1M6RSM3</accession>
<evidence type="ECO:0000256" key="12">
    <source>
        <dbReference type="ARBA" id="ARBA00042242"/>
    </source>
</evidence>
<evidence type="ECO:0000256" key="4">
    <source>
        <dbReference type="ARBA" id="ARBA00013255"/>
    </source>
</evidence>
<dbReference type="UniPathway" id="UPA00074">
    <property type="reaction ID" value="UER00125"/>
</dbReference>
<evidence type="ECO:0000256" key="8">
    <source>
        <dbReference type="ARBA" id="ARBA00022755"/>
    </source>
</evidence>
<evidence type="ECO:0000256" key="6">
    <source>
        <dbReference type="ARBA" id="ARBA00022723"/>
    </source>
</evidence>
<comment type="pathway">
    <text evidence="3 14">Purine metabolism; IMP biosynthesis via de novo pathway; N(1)-(5-phospho-D-ribosyl)glycinamide from 5-phospho-alpha-D-ribose 1-diphosphate: step 2/2.</text>
</comment>
<evidence type="ECO:0000256" key="3">
    <source>
        <dbReference type="ARBA" id="ARBA00005174"/>
    </source>
</evidence>
<evidence type="ECO:0000313" key="18">
    <source>
        <dbReference type="Proteomes" id="UP000184082"/>
    </source>
</evidence>
<dbReference type="InterPro" id="IPR013815">
    <property type="entry name" value="ATP_grasp_subdomain_1"/>
</dbReference>
<dbReference type="SUPFAM" id="SSF51246">
    <property type="entry name" value="Rudiment single hybrid motif"/>
    <property type="match status" value="1"/>
</dbReference>
<dbReference type="FunFam" id="3.30.470.20:FF:000018">
    <property type="entry name" value="Trifunctional purine biosynthetic protein adenosine-3"/>
    <property type="match status" value="1"/>
</dbReference>
<dbReference type="STRING" id="1121266.SAMN02745883_01868"/>
<dbReference type="GO" id="GO:0009113">
    <property type="term" value="P:purine nucleobase biosynthetic process"/>
    <property type="evidence" value="ECO:0007669"/>
    <property type="project" value="InterPro"/>
</dbReference>
<dbReference type="Gene3D" id="3.30.1490.20">
    <property type="entry name" value="ATP-grasp fold, A domain"/>
    <property type="match status" value="1"/>
</dbReference>
<proteinExistence type="inferred from homology"/>
<sequence>MKILVVGSGGREHTIVWKLSQSPKVSKVFCAPGNAGIAQIADVVNISDTDIDGLLSFAKDKGIDLTVVGPEAPLVNGIVDRFQREGLKIFGPNKDCARLEGSKSFAKNFMIRHNIPTAKYKEYTDVNEAIKDIGIFGFPMVIKADGLAAGKGVVIAKSEKEALNALEMIMKERKFGEAGSRVVIEEFLDGIEASILCFVDGKTIVPMVSAQDYKKAFDDDKGPNTGGMGTYSPSILFDEELEKKIEVDILKPFIKGLRDDGLDYKGIIFIGLMIANKSPKVLEFNVRFGDPETQVVLTRLETDLVEIIESILDGRLDKQEIKWSDKKAVCVVLASKGYPEKYEKGKIINGLKNINDCLVFHAGTKFDGENIVTDGGRVLGVVALGNSIREAREIAYKNINKIDFEGKQYRKDIGKIAL</sequence>
<dbReference type="InterPro" id="IPR020561">
    <property type="entry name" value="PRibGlycinamid_synth_ATP-grasp"/>
</dbReference>
<dbReference type="InterPro" id="IPR020562">
    <property type="entry name" value="PRibGlycinamide_synth_N"/>
</dbReference>
<comment type="cofactor">
    <cofactor evidence="2">
        <name>Mg(2+)</name>
        <dbReference type="ChEBI" id="CHEBI:18420"/>
    </cofactor>
</comment>
<keyword evidence="10" id="KW-0464">Manganese</keyword>
<evidence type="ECO:0000256" key="1">
    <source>
        <dbReference type="ARBA" id="ARBA00001936"/>
    </source>
</evidence>
<keyword evidence="6" id="KW-0479">Metal-binding</keyword>
<dbReference type="Pfam" id="PF01071">
    <property type="entry name" value="GARS_A"/>
    <property type="match status" value="1"/>
</dbReference>
<dbReference type="InterPro" id="IPR037123">
    <property type="entry name" value="PRibGlycinamide_synth_C_sf"/>
</dbReference>
<dbReference type="FunFam" id="3.90.600.10:FF:000001">
    <property type="entry name" value="Trifunctional purine biosynthetic protein adenosine-3"/>
    <property type="match status" value="1"/>
</dbReference>
<evidence type="ECO:0000256" key="7">
    <source>
        <dbReference type="ARBA" id="ARBA00022741"/>
    </source>
</evidence>
<evidence type="ECO:0000256" key="10">
    <source>
        <dbReference type="ARBA" id="ARBA00023211"/>
    </source>
</evidence>
<dbReference type="Gene3D" id="3.40.50.20">
    <property type="match status" value="1"/>
</dbReference>
<evidence type="ECO:0000259" key="16">
    <source>
        <dbReference type="PROSITE" id="PS50975"/>
    </source>
</evidence>
<dbReference type="Proteomes" id="UP000184082">
    <property type="component" value="Unassembled WGS sequence"/>
</dbReference>
<dbReference type="GO" id="GO:0046872">
    <property type="term" value="F:metal ion binding"/>
    <property type="evidence" value="ECO:0007669"/>
    <property type="project" value="UniProtKB-KW"/>
</dbReference>
<dbReference type="SUPFAM" id="SSF52440">
    <property type="entry name" value="PreATP-grasp domain"/>
    <property type="match status" value="1"/>
</dbReference>
<dbReference type="FunFam" id="3.40.50.20:FF:000006">
    <property type="entry name" value="Phosphoribosylamine--glycine ligase, chloroplastic"/>
    <property type="match status" value="1"/>
</dbReference>
<comment type="cofactor">
    <cofactor evidence="1">
        <name>Mn(2+)</name>
        <dbReference type="ChEBI" id="CHEBI:29035"/>
    </cofactor>
</comment>
<dbReference type="InterPro" id="IPR016185">
    <property type="entry name" value="PreATP-grasp_dom_sf"/>
</dbReference>
<organism evidence="17 18">
    <name type="scientific">Caminicella sporogenes DSM 14501</name>
    <dbReference type="NCBI Taxonomy" id="1121266"/>
    <lineage>
        <taxon>Bacteria</taxon>
        <taxon>Bacillati</taxon>
        <taxon>Bacillota</taxon>
        <taxon>Clostridia</taxon>
        <taxon>Peptostreptococcales</taxon>
        <taxon>Caminicellaceae</taxon>
        <taxon>Caminicella</taxon>
    </lineage>
</organism>
<dbReference type="NCBIfam" id="TIGR00877">
    <property type="entry name" value="purD"/>
    <property type="match status" value="1"/>
</dbReference>
<dbReference type="PROSITE" id="PS50975">
    <property type="entry name" value="ATP_GRASP"/>
    <property type="match status" value="1"/>
</dbReference>
<evidence type="ECO:0000256" key="11">
    <source>
        <dbReference type="ARBA" id="ARBA00038345"/>
    </source>
</evidence>
<evidence type="ECO:0000256" key="2">
    <source>
        <dbReference type="ARBA" id="ARBA00001946"/>
    </source>
</evidence>
<dbReference type="RefSeq" id="WP_072967874.1">
    <property type="nucleotide sequence ID" value="NZ_FRAJ01000015.1"/>
</dbReference>
<feature type="domain" description="ATP-grasp" evidence="16">
    <location>
        <begin position="107"/>
        <end position="313"/>
    </location>
</feature>
<dbReference type="SUPFAM" id="SSF56059">
    <property type="entry name" value="Glutathione synthetase ATP-binding domain-like"/>
    <property type="match status" value="1"/>
</dbReference>
<dbReference type="InterPro" id="IPR011761">
    <property type="entry name" value="ATP-grasp"/>
</dbReference>
<dbReference type="GO" id="GO:0006189">
    <property type="term" value="P:'de novo' IMP biosynthetic process"/>
    <property type="evidence" value="ECO:0007669"/>
    <property type="project" value="UniProtKB-UniRule"/>
</dbReference>
<dbReference type="PANTHER" id="PTHR43472">
    <property type="entry name" value="PHOSPHORIBOSYLAMINE--GLYCINE LIGASE"/>
    <property type="match status" value="1"/>
</dbReference>
<evidence type="ECO:0000256" key="13">
    <source>
        <dbReference type="ARBA" id="ARBA00042864"/>
    </source>
</evidence>
<dbReference type="HAMAP" id="MF_00138">
    <property type="entry name" value="GARS"/>
    <property type="match status" value="1"/>
</dbReference>
<dbReference type="Gene3D" id="3.90.600.10">
    <property type="entry name" value="Phosphoribosylglycinamide synthetase, C-terminal domain"/>
    <property type="match status" value="1"/>
</dbReference>
<gene>
    <name evidence="14" type="primary">purD</name>
    <name evidence="17" type="ORF">SAMN02745883_01868</name>
</gene>
<keyword evidence="18" id="KW-1185">Reference proteome</keyword>